<reference evidence="1 2" key="1">
    <citation type="journal article" date="2010" name="Appl. Environ. Microbiol.">
        <title>The genome sequence of the crenarchaeon Acidilobus saccharovorans supports a new order, Acidilobales, and suggests an important ecological role in terrestrial acidic hot springs.</title>
        <authorList>
            <person name="Mardanov A.V."/>
            <person name="Svetlitchnyi V.A."/>
            <person name="Beletsky A.V."/>
            <person name="Prokofeva M.I."/>
            <person name="Bonch-Osmolovskaya E.A."/>
            <person name="Ravin N.V."/>
            <person name="Skryabin K.G."/>
        </authorList>
    </citation>
    <scope>NUCLEOTIDE SEQUENCE [LARGE SCALE GENOMIC DNA]</scope>
    <source>
        <strain evidence="2">DSM 16705 / JCM 18335 / VKM B-2471 / 345-15</strain>
    </source>
</reference>
<dbReference type="InParanoid" id="D9Q023"/>
<proteinExistence type="predicted"/>
<dbReference type="AlphaFoldDB" id="D9Q023"/>
<dbReference type="eggNOG" id="arCOG04103">
    <property type="taxonomic scope" value="Archaea"/>
</dbReference>
<gene>
    <name evidence="1" type="ordered locus">ASAC_0254</name>
</gene>
<protein>
    <submittedName>
        <fullName evidence="1">Uncharacterized protein</fullName>
    </submittedName>
</protein>
<evidence type="ECO:0000313" key="1">
    <source>
        <dbReference type="EMBL" id="ADL18661.1"/>
    </source>
</evidence>
<dbReference type="HOGENOM" id="CLU_2629676_0_0_2"/>
<accession>D9Q023</accession>
<organism evidence="1 2">
    <name type="scientific">Acidilobus saccharovorans (strain DSM 16705 / JCM 18335 / VKM B-2471 / 345-15)</name>
    <dbReference type="NCBI Taxonomy" id="666510"/>
    <lineage>
        <taxon>Archaea</taxon>
        <taxon>Thermoproteota</taxon>
        <taxon>Thermoprotei</taxon>
        <taxon>Acidilobales</taxon>
        <taxon>Acidilobaceae</taxon>
        <taxon>Acidilobus</taxon>
    </lineage>
</organism>
<sequence length="91" mass="10026">MEPETMTVGKVRGVNAMGTLGWTTVRCRVCGRLLDLSGQRPGSRRFEAVYMCPKCAKTLDAYFCAADARSLKYRCPFCGSELVLATPVINE</sequence>
<evidence type="ECO:0000313" key="2">
    <source>
        <dbReference type="Proteomes" id="UP000000346"/>
    </source>
</evidence>
<dbReference type="EMBL" id="CP001742">
    <property type="protein sequence ID" value="ADL18661.1"/>
    <property type="molecule type" value="Genomic_DNA"/>
</dbReference>
<name>D9Q023_ACIS3</name>
<dbReference type="Proteomes" id="UP000000346">
    <property type="component" value="Chromosome"/>
</dbReference>
<dbReference type="KEGG" id="asc:ASAC_0254"/>
<dbReference type="STRING" id="666510.ASAC_0254"/>
<keyword evidence="2" id="KW-1185">Reference proteome</keyword>
<dbReference type="Gene3D" id="2.20.28.30">
    <property type="entry name" value="RNA polymerase ii, chain L"/>
    <property type="match status" value="1"/>
</dbReference>